<organism evidence="2 3">
    <name type="scientific">Chaetomium strumarium</name>
    <dbReference type="NCBI Taxonomy" id="1170767"/>
    <lineage>
        <taxon>Eukaryota</taxon>
        <taxon>Fungi</taxon>
        <taxon>Dikarya</taxon>
        <taxon>Ascomycota</taxon>
        <taxon>Pezizomycotina</taxon>
        <taxon>Sordariomycetes</taxon>
        <taxon>Sordariomycetidae</taxon>
        <taxon>Sordariales</taxon>
        <taxon>Chaetomiaceae</taxon>
        <taxon>Chaetomium</taxon>
    </lineage>
</organism>
<comment type="caution">
    <text evidence="2">The sequence shown here is derived from an EMBL/GenBank/DDBJ whole genome shotgun (WGS) entry which is preliminary data.</text>
</comment>
<protein>
    <submittedName>
        <fullName evidence="2">Uncharacterized protein</fullName>
    </submittedName>
</protein>
<sequence>MLAEIEKNPNLASNPDKRAEVKRLISELYRRFLDSFSGVVAATPFAGCASKFVRHSKADVCLLEEATKLTDLDFLMVVRKHSPDFQEDLHPWPLGKRCSNDPHFSSMSSSCYASYSPLSRPPSRPSRPTSPSSHPPSPLSRSTPSSHHPQAMELPGSTTTGQS</sequence>
<keyword evidence="3" id="KW-1185">Reference proteome</keyword>
<evidence type="ECO:0000256" key="1">
    <source>
        <dbReference type="SAM" id="MobiDB-lite"/>
    </source>
</evidence>
<reference evidence="2" key="2">
    <citation type="submission" date="2023-06" db="EMBL/GenBank/DDBJ databases">
        <authorList>
            <consortium name="Lawrence Berkeley National Laboratory"/>
            <person name="Mondo S.J."/>
            <person name="Hensen N."/>
            <person name="Bonometti L."/>
            <person name="Westerberg I."/>
            <person name="Brannstrom I.O."/>
            <person name="Guillou S."/>
            <person name="Cros-Aarteil S."/>
            <person name="Calhoun S."/>
            <person name="Haridas S."/>
            <person name="Kuo A."/>
            <person name="Pangilinan J."/>
            <person name="Riley R."/>
            <person name="Labutti K."/>
            <person name="Andreopoulos B."/>
            <person name="Lipzen A."/>
            <person name="Chen C."/>
            <person name="Yanf M."/>
            <person name="Daum C."/>
            <person name="Ng V."/>
            <person name="Clum A."/>
            <person name="Steindorff A."/>
            <person name="Ohm R."/>
            <person name="Martin F."/>
            <person name="Silar P."/>
            <person name="Natvig D."/>
            <person name="Lalanne C."/>
            <person name="Gautier V."/>
            <person name="Ament-Velasquez S.L."/>
            <person name="Kruys A."/>
            <person name="Hutchinson M.I."/>
            <person name="Powell A.J."/>
            <person name="Barry K."/>
            <person name="Miller A.N."/>
            <person name="Grigoriev I.V."/>
            <person name="Debuchy R."/>
            <person name="Gladieux P."/>
            <person name="Thoren M.H."/>
            <person name="Johannesson H."/>
        </authorList>
    </citation>
    <scope>NUCLEOTIDE SEQUENCE</scope>
    <source>
        <strain evidence="2">CBS 333.67</strain>
    </source>
</reference>
<dbReference type="AlphaFoldDB" id="A0AAJ0GTH5"/>
<proteinExistence type="predicted"/>
<feature type="compositionally biased region" description="Low complexity" evidence="1">
    <location>
        <begin position="139"/>
        <end position="149"/>
    </location>
</feature>
<dbReference type="RefSeq" id="XP_062721445.1">
    <property type="nucleotide sequence ID" value="XM_062862617.1"/>
</dbReference>
<dbReference type="EMBL" id="JAUDZG010000004">
    <property type="protein sequence ID" value="KAK3305665.1"/>
    <property type="molecule type" value="Genomic_DNA"/>
</dbReference>
<reference evidence="2" key="1">
    <citation type="journal article" date="2023" name="Mol. Phylogenet. Evol.">
        <title>Genome-scale phylogeny and comparative genomics of the fungal order Sordariales.</title>
        <authorList>
            <person name="Hensen N."/>
            <person name="Bonometti L."/>
            <person name="Westerberg I."/>
            <person name="Brannstrom I.O."/>
            <person name="Guillou S."/>
            <person name="Cros-Aarteil S."/>
            <person name="Calhoun S."/>
            <person name="Haridas S."/>
            <person name="Kuo A."/>
            <person name="Mondo S."/>
            <person name="Pangilinan J."/>
            <person name="Riley R."/>
            <person name="LaButti K."/>
            <person name="Andreopoulos B."/>
            <person name="Lipzen A."/>
            <person name="Chen C."/>
            <person name="Yan M."/>
            <person name="Daum C."/>
            <person name="Ng V."/>
            <person name="Clum A."/>
            <person name="Steindorff A."/>
            <person name="Ohm R.A."/>
            <person name="Martin F."/>
            <person name="Silar P."/>
            <person name="Natvig D.O."/>
            <person name="Lalanne C."/>
            <person name="Gautier V."/>
            <person name="Ament-Velasquez S.L."/>
            <person name="Kruys A."/>
            <person name="Hutchinson M.I."/>
            <person name="Powell A.J."/>
            <person name="Barry K."/>
            <person name="Miller A.N."/>
            <person name="Grigoriev I.V."/>
            <person name="Debuchy R."/>
            <person name="Gladieux P."/>
            <person name="Hiltunen Thoren M."/>
            <person name="Johannesson H."/>
        </authorList>
    </citation>
    <scope>NUCLEOTIDE SEQUENCE</scope>
    <source>
        <strain evidence="2">CBS 333.67</strain>
    </source>
</reference>
<feature type="compositionally biased region" description="Low complexity" evidence="1">
    <location>
        <begin position="105"/>
        <end position="118"/>
    </location>
</feature>
<name>A0AAJ0GTH5_9PEZI</name>
<evidence type="ECO:0000313" key="3">
    <source>
        <dbReference type="Proteomes" id="UP001273166"/>
    </source>
</evidence>
<feature type="region of interest" description="Disordered" evidence="1">
    <location>
        <begin position="104"/>
        <end position="163"/>
    </location>
</feature>
<accession>A0AAJ0GTH5</accession>
<dbReference type="GeneID" id="87881446"/>
<dbReference type="Proteomes" id="UP001273166">
    <property type="component" value="Unassembled WGS sequence"/>
</dbReference>
<evidence type="ECO:0000313" key="2">
    <source>
        <dbReference type="EMBL" id="KAK3305665.1"/>
    </source>
</evidence>
<gene>
    <name evidence="2" type="ORF">B0T15DRAFT_204687</name>
</gene>